<feature type="region of interest" description="Disordered" evidence="1">
    <location>
        <begin position="117"/>
        <end position="182"/>
    </location>
</feature>
<dbReference type="InterPro" id="IPR036388">
    <property type="entry name" value="WH-like_DNA-bd_sf"/>
</dbReference>
<sequence length="227" mass="24641">MSKSDSPREDAQTAVSTDTDSNTAESYTLSKDEMFELLKNRRRRDALRYLLEADGESTLSDLAERIAAKENDIEIRELSSAQRKRVYIGLYQCHLPKLADAGVVDFEKHRGDVERLDAADQLDPYLDVPTSEDTSETDAADTAGDTDPGADAEHDERSPRDAESGPAPASLPSSFDHRDDKSTHRLLASVTGLAALAGLVGVPGLRRVPETVWALLGAAVGFVASRE</sequence>
<reference evidence="5" key="2">
    <citation type="journal article" date="2019" name="Int. J. Syst. Evol. Microbiol.">
        <title>The Global Catalogue of Microorganisms (GCM) 10K type strain sequencing project: providing services to taxonomists for standard genome sequencing and annotation.</title>
        <authorList>
            <consortium name="The Broad Institute Genomics Platform"/>
            <consortium name="The Broad Institute Genome Sequencing Center for Infectious Disease"/>
            <person name="Wu L."/>
            <person name="Ma J."/>
        </authorList>
    </citation>
    <scope>NUCLEOTIDE SEQUENCE [LARGE SCALE GENOMIC DNA]</scope>
    <source>
        <strain evidence="5">XZGYJ-43</strain>
    </source>
</reference>
<dbReference type="EMBL" id="JBHTAR010000002">
    <property type="protein sequence ID" value="MFC7198029.1"/>
    <property type="molecule type" value="Genomic_DNA"/>
</dbReference>
<reference evidence="3" key="3">
    <citation type="submission" date="2024-09" db="EMBL/GenBank/DDBJ databases">
        <authorList>
            <person name="Sun Q."/>
        </authorList>
    </citation>
    <scope>NUCLEOTIDE SEQUENCE</scope>
    <source>
        <strain evidence="3">NBRC 114356</strain>
    </source>
</reference>
<feature type="compositionally biased region" description="Low complexity" evidence="1">
    <location>
        <begin position="140"/>
        <end position="149"/>
    </location>
</feature>
<name>A0ABD5YW15_9EURY</name>
<dbReference type="AlphaFoldDB" id="A0ABD5YW15"/>
<dbReference type="RefSeq" id="WP_279528846.1">
    <property type="nucleotide sequence ID" value="NZ_CP122312.1"/>
</dbReference>
<dbReference type="Pfam" id="PF24035">
    <property type="entry name" value="DUF7344"/>
    <property type="match status" value="1"/>
</dbReference>
<feature type="region of interest" description="Disordered" evidence="1">
    <location>
        <begin position="1"/>
        <end position="26"/>
    </location>
</feature>
<feature type="compositionally biased region" description="Basic and acidic residues" evidence="1">
    <location>
        <begin position="1"/>
        <end position="11"/>
    </location>
</feature>
<evidence type="ECO:0000313" key="3">
    <source>
        <dbReference type="EMBL" id="MFC7198029.1"/>
    </source>
</evidence>
<reference evidence="3" key="1">
    <citation type="journal article" date="2014" name="Int. J. Syst. Evol. Microbiol.">
        <title>Complete genome sequence of Corynebacterium casei LMG S-19264T (=DSM 44701T), isolated from a smear-ripened cheese.</title>
        <authorList>
            <consortium name="US DOE Joint Genome Institute (JGI-PGF)"/>
            <person name="Walter F."/>
            <person name="Albersmeier A."/>
            <person name="Kalinowski J."/>
            <person name="Ruckert C."/>
        </authorList>
    </citation>
    <scope>NUCLEOTIDE SEQUENCE [LARGE SCALE GENOMIC DNA]</scope>
    <source>
        <strain evidence="3">NBRC 114356</strain>
    </source>
</reference>
<gene>
    <name evidence="3" type="ORF">ACFQJ9_00695</name>
    <name evidence="4" type="ORF">ACFQJ9_05555</name>
</gene>
<dbReference type="Gene3D" id="1.10.10.10">
    <property type="entry name" value="Winged helix-like DNA-binding domain superfamily/Winged helix DNA-binding domain"/>
    <property type="match status" value="1"/>
</dbReference>
<accession>A0ABD5YW15</accession>
<organism evidence="3 5">
    <name type="scientific">Halospeciosus flavus</name>
    <dbReference type="NCBI Taxonomy" id="3032283"/>
    <lineage>
        <taxon>Archaea</taxon>
        <taxon>Methanobacteriati</taxon>
        <taxon>Methanobacteriota</taxon>
        <taxon>Stenosarchaea group</taxon>
        <taxon>Halobacteria</taxon>
        <taxon>Halobacteriales</taxon>
        <taxon>Halobacteriaceae</taxon>
        <taxon>Halospeciosus</taxon>
    </lineage>
</organism>
<proteinExistence type="predicted"/>
<feature type="compositionally biased region" description="Basic and acidic residues" evidence="1">
    <location>
        <begin position="151"/>
        <end position="163"/>
    </location>
</feature>
<feature type="domain" description="DUF7344" evidence="2">
    <location>
        <begin position="35"/>
        <end position="114"/>
    </location>
</feature>
<evidence type="ECO:0000256" key="1">
    <source>
        <dbReference type="SAM" id="MobiDB-lite"/>
    </source>
</evidence>
<feature type="compositionally biased region" description="Polar residues" evidence="1">
    <location>
        <begin position="13"/>
        <end position="26"/>
    </location>
</feature>
<dbReference type="Proteomes" id="UP001596447">
    <property type="component" value="Unassembled WGS sequence"/>
</dbReference>
<comment type="caution">
    <text evidence="3">The sequence shown here is derived from an EMBL/GenBank/DDBJ whole genome shotgun (WGS) entry which is preliminary data.</text>
</comment>
<dbReference type="InterPro" id="IPR055768">
    <property type="entry name" value="DUF7344"/>
</dbReference>
<evidence type="ECO:0000313" key="4">
    <source>
        <dbReference type="EMBL" id="MFC7198891.1"/>
    </source>
</evidence>
<keyword evidence="5" id="KW-1185">Reference proteome</keyword>
<evidence type="ECO:0000313" key="5">
    <source>
        <dbReference type="Proteomes" id="UP001596447"/>
    </source>
</evidence>
<protein>
    <recommendedName>
        <fullName evidence="2">DUF7344 domain-containing protein</fullName>
    </recommendedName>
</protein>
<evidence type="ECO:0000259" key="2">
    <source>
        <dbReference type="Pfam" id="PF24035"/>
    </source>
</evidence>
<dbReference type="EMBL" id="JBHTAR010000011">
    <property type="protein sequence ID" value="MFC7198891.1"/>
    <property type="molecule type" value="Genomic_DNA"/>
</dbReference>